<dbReference type="InterPro" id="IPR018247">
    <property type="entry name" value="EF_Hand_1_Ca_BS"/>
</dbReference>
<dbReference type="PROSITE" id="PS50004">
    <property type="entry name" value="C2"/>
    <property type="match status" value="1"/>
</dbReference>
<dbReference type="Pfam" id="PF13637">
    <property type="entry name" value="Ank_4"/>
    <property type="match status" value="1"/>
</dbReference>
<keyword evidence="1" id="KW-0677">Repeat</keyword>
<reference evidence="9" key="1">
    <citation type="submission" date="2023-07" db="EMBL/GenBank/DDBJ databases">
        <authorList>
            <consortium name="AG Swart"/>
            <person name="Singh M."/>
            <person name="Singh A."/>
            <person name="Seah K."/>
            <person name="Emmerich C."/>
        </authorList>
    </citation>
    <scope>NUCLEOTIDE SEQUENCE</scope>
    <source>
        <strain evidence="9">DP1</strain>
    </source>
</reference>
<evidence type="ECO:0000256" key="3">
    <source>
        <dbReference type="ARBA" id="ARBA00023043"/>
    </source>
</evidence>
<dbReference type="SUPFAM" id="SSF48403">
    <property type="entry name" value="Ankyrin repeat"/>
    <property type="match status" value="1"/>
</dbReference>
<dbReference type="EMBL" id="CAMPGE010012436">
    <property type="protein sequence ID" value="CAI2371204.1"/>
    <property type="molecule type" value="Genomic_DNA"/>
</dbReference>
<organism evidence="9 10">
    <name type="scientific">Euplotes crassus</name>
    <dbReference type="NCBI Taxonomy" id="5936"/>
    <lineage>
        <taxon>Eukaryota</taxon>
        <taxon>Sar</taxon>
        <taxon>Alveolata</taxon>
        <taxon>Ciliophora</taxon>
        <taxon>Intramacronucleata</taxon>
        <taxon>Spirotrichea</taxon>
        <taxon>Hypotrichia</taxon>
        <taxon>Euplotida</taxon>
        <taxon>Euplotidae</taxon>
        <taxon>Moneuplotes</taxon>
    </lineage>
</organism>
<dbReference type="InterPro" id="IPR036770">
    <property type="entry name" value="Ankyrin_rpt-contain_sf"/>
</dbReference>
<dbReference type="SUPFAM" id="SSF47473">
    <property type="entry name" value="EF-hand"/>
    <property type="match status" value="1"/>
</dbReference>
<dbReference type="Gene3D" id="2.60.40.150">
    <property type="entry name" value="C2 domain"/>
    <property type="match status" value="1"/>
</dbReference>
<accession>A0AAD1ULW5</accession>
<evidence type="ECO:0000259" key="8">
    <source>
        <dbReference type="PROSITE" id="PS50222"/>
    </source>
</evidence>
<evidence type="ECO:0000313" key="9">
    <source>
        <dbReference type="EMBL" id="CAI2371204.1"/>
    </source>
</evidence>
<feature type="coiled-coil region" evidence="5">
    <location>
        <begin position="473"/>
        <end position="607"/>
    </location>
</feature>
<dbReference type="InterPro" id="IPR002110">
    <property type="entry name" value="Ankyrin_rpt"/>
</dbReference>
<feature type="domain" description="C2" evidence="7">
    <location>
        <begin position="1052"/>
        <end position="1169"/>
    </location>
</feature>
<dbReference type="InterPro" id="IPR000008">
    <property type="entry name" value="C2_dom"/>
</dbReference>
<evidence type="ECO:0000256" key="6">
    <source>
        <dbReference type="SAM" id="MobiDB-lite"/>
    </source>
</evidence>
<evidence type="ECO:0000256" key="1">
    <source>
        <dbReference type="ARBA" id="ARBA00022737"/>
    </source>
</evidence>
<dbReference type="SUPFAM" id="SSF49562">
    <property type="entry name" value="C2 domain (Calcium/lipid-binding domain, CaLB)"/>
    <property type="match status" value="1"/>
</dbReference>
<evidence type="ECO:0000259" key="7">
    <source>
        <dbReference type="PROSITE" id="PS50004"/>
    </source>
</evidence>
<dbReference type="SMART" id="SM00054">
    <property type="entry name" value="EFh"/>
    <property type="match status" value="2"/>
</dbReference>
<dbReference type="Gene3D" id="1.10.238.10">
    <property type="entry name" value="EF-hand"/>
    <property type="match status" value="1"/>
</dbReference>
<gene>
    <name evidence="9" type="ORF">ECRASSUSDP1_LOCUS12524</name>
</gene>
<feature type="domain" description="EF-hand" evidence="8">
    <location>
        <begin position="754"/>
        <end position="789"/>
    </location>
</feature>
<keyword evidence="5" id="KW-0175">Coiled coil</keyword>
<dbReference type="PANTHER" id="PTHR24126:SF14">
    <property type="entry name" value="ANK_REP_REGION DOMAIN-CONTAINING PROTEIN"/>
    <property type="match status" value="1"/>
</dbReference>
<comment type="caution">
    <text evidence="9">The sequence shown here is derived from an EMBL/GenBank/DDBJ whole genome shotgun (WGS) entry which is preliminary data.</text>
</comment>
<keyword evidence="3 4" id="KW-0040">ANK repeat</keyword>
<dbReference type="Gene3D" id="1.25.40.20">
    <property type="entry name" value="Ankyrin repeat-containing domain"/>
    <property type="match status" value="2"/>
</dbReference>
<evidence type="ECO:0000313" key="10">
    <source>
        <dbReference type="Proteomes" id="UP001295684"/>
    </source>
</evidence>
<dbReference type="SMART" id="SM00248">
    <property type="entry name" value="ANK"/>
    <property type="match status" value="4"/>
</dbReference>
<evidence type="ECO:0000256" key="2">
    <source>
        <dbReference type="ARBA" id="ARBA00022837"/>
    </source>
</evidence>
<dbReference type="GO" id="GO:0005509">
    <property type="term" value="F:calcium ion binding"/>
    <property type="evidence" value="ECO:0007669"/>
    <property type="project" value="InterPro"/>
</dbReference>
<feature type="region of interest" description="Disordered" evidence="6">
    <location>
        <begin position="797"/>
        <end position="823"/>
    </location>
</feature>
<proteinExistence type="predicted"/>
<dbReference type="PROSITE" id="PS50088">
    <property type="entry name" value="ANK_REPEAT"/>
    <property type="match status" value="1"/>
</dbReference>
<dbReference type="InterPro" id="IPR035892">
    <property type="entry name" value="C2_domain_sf"/>
</dbReference>
<feature type="repeat" description="ANK" evidence="4">
    <location>
        <begin position="176"/>
        <end position="208"/>
    </location>
</feature>
<protein>
    <submittedName>
        <fullName evidence="9">Uncharacterized protein</fullName>
    </submittedName>
</protein>
<sequence>MSDYESDFDDFEDFGSPPVDEKVFAQPAAVPKKAKEITIGDNPSRNVPDLLPELRNLSDEEKLNRIIDKYSKKGFHNLSLRELIHIYKTNEFEQKCLARSGKEWPPKYNSMIFERLRKCHFNINLLIRIKKNLVDLTQEEKFFNLIISGDLPRVKIFMDGDEGGAGAIFPNIIDEYGKTGLHYAAQMGYEDISEYLLHSGFQIDAIDNLERTPLHYAAIQGDCVKLLLNSKSNYLLRDNLNRVPCHLAAIHDNCKAMKDFIDYEEKLGDKRRIRKDKKIVNQKDSFGRTILHYAAYTSERAFSCVQELHPTIDNFDMEDDEGHSPIFYAFKRDRYYEKTLKNVYPLLDIPSVEERYPHLKDMKDELSLSPKEELTLKSLSHKQINANISDKADQKWKTAYLKERLANDVESEDETIASKRRLPDQLRSTLKSNYEFDEEEDAEMRSTVLTEETAKTYYAEEIENLKILVHVLNEKLESNSRDYSEQVEEVLRAREGLQRMKALQDENKEIIEDNTILQNKIDDLIRSIDIAYDKIDDLTEELNNRDIDMDNLKDQLPNIQKLEKYKERVKELEEEIDRLKAQMIQQKQQAGRMYKELLDKLEKQKEESGKFSVDYYVLGRFFRQLTTESLSHFRVRLKNQDKKELGTLKYAKVKKVLEDLKIAPQDIPNLLRLAGFYEEDPSDLIYIEEFVLRIKRRRDKIYLLDQELFTKILMQIKERGYTIDQAFKKLDTSNDGNLEFLELLSGFQKLKIKVSKNECKAIFSILDEDNNGYISLEEFKAKLVNLEAEMARLQKEKDLEEERRKAEELKKKQQEEEDENRKLQDEIDRKRREEEERKRREEAERKERNYQTIRKEVDNQLLSLVDKHLMVYREEQRKYNSKKKRKEKAFKETNKVNGELTIRVNNGYDMHDFRKEGYEHYFVTIQLDGTNDNEEFVSTALDFWTDQNFEYEMRIPMLNTKLRKLGYEFFLKVLTSKTKKFDDARLLGQFKVAWNRCYQFPNLFSVFDQFDLTDPEEIVDMKPIQGKVAVQAKFTPIDVVKKLKDVDLDKIDNAEEEEEKSEEPPEELGTLRIQVLSSRAFEKDKKHKLRFYIDGQDTIETTGVQENTKNPKWLEKYSFTIYKPRGDDEFSELIIDDMDADEEDKILHTTNVDVGVLARKGTGKLEKWCSFFNKPKKQLKVKMVFLLKKK</sequence>
<dbReference type="PROSITE" id="PS50297">
    <property type="entry name" value="ANK_REP_REGION"/>
    <property type="match status" value="1"/>
</dbReference>
<dbReference type="PROSITE" id="PS00018">
    <property type="entry name" value="EF_HAND_1"/>
    <property type="match status" value="2"/>
</dbReference>
<keyword evidence="2" id="KW-0106">Calcium</keyword>
<dbReference type="CDD" id="cd00051">
    <property type="entry name" value="EFh"/>
    <property type="match status" value="1"/>
</dbReference>
<evidence type="ECO:0000256" key="4">
    <source>
        <dbReference type="PROSITE-ProRule" id="PRU00023"/>
    </source>
</evidence>
<keyword evidence="10" id="KW-1185">Reference proteome</keyword>
<dbReference type="PROSITE" id="PS50222">
    <property type="entry name" value="EF_HAND_2"/>
    <property type="match status" value="2"/>
</dbReference>
<dbReference type="Proteomes" id="UP001295684">
    <property type="component" value="Unassembled WGS sequence"/>
</dbReference>
<dbReference type="Pfam" id="PF13499">
    <property type="entry name" value="EF-hand_7"/>
    <property type="match status" value="1"/>
</dbReference>
<name>A0AAD1ULW5_EUPCR</name>
<dbReference type="AlphaFoldDB" id="A0AAD1ULW5"/>
<dbReference type="InterPro" id="IPR011992">
    <property type="entry name" value="EF-hand-dom_pair"/>
</dbReference>
<evidence type="ECO:0000256" key="5">
    <source>
        <dbReference type="SAM" id="Coils"/>
    </source>
</evidence>
<dbReference type="InterPro" id="IPR002048">
    <property type="entry name" value="EF_hand_dom"/>
</dbReference>
<feature type="domain" description="EF-hand" evidence="8">
    <location>
        <begin position="723"/>
        <end position="753"/>
    </location>
</feature>
<dbReference type="PANTHER" id="PTHR24126">
    <property type="entry name" value="ANKYRIN REPEAT, PH AND SEC7 DOMAIN CONTAINING PROTEIN SECG-RELATED"/>
    <property type="match status" value="1"/>
</dbReference>